<dbReference type="PROSITE" id="PS51471">
    <property type="entry name" value="FE2OG_OXY"/>
    <property type="match status" value="1"/>
</dbReference>
<sequence>MKQLLSLSHLHFGWGVGVGLLGISISGFGVRILLSSNRSTSRNHEQSYVSQLFSLLGLKSDKHTEINPTPRKLSLFLLDFSAWQTEQNEKIWEIPVLRSLYGFLIAQKCKALIVNGILGAQDVSVELKPKTGFFYAVFRVDADLRSNSIYKGQVQPDSRDIKKVAAKLYHASVHRLKHICVRQIIPKQLLEDSFEGVREHYRAQSLQEYSRYKNWTRSCYMETHPFLPPQVEVHKPLYECLKEVLDMGKLHFAAWYKELNNLDEVEVVTLNSFVTKYIPQPGKNEFGKHVDGAKIDGSLILALPTDEPHDWPGLLVWDGPNHGTKLQKKRPEHHVHLEPGDACFLDKLVWHHGLPITTGARYVIVCFYKCNWRKVKLPASAAI</sequence>
<gene>
    <name evidence="4" type="ORF">ASTO00021_LOCUS17657</name>
</gene>
<dbReference type="SUPFAM" id="SSF51197">
    <property type="entry name" value="Clavaminate synthase-like"/>
    <property type="match status" value="1"/>
</dbReference>
<feature type="domain" description="Fe2OG dioxygenase" evidence="3">
    <location>
        <begin position="264"/>
        <end position="372"/>
    </location>
</feature>
<dbReference type="InterPro" id="IPR005123">
    <property type="entry name" value="Oxoglu/Fe-dep_dioxygenase_dom"/>
</dbReference>
<keyword evidence="2" id="KW-0812">Transmembrane</keyword>
<keyword evidence="1" id="KW-0408">Iron</keyword>
<accession>A0A7S3V2H9</accession>
<feature type="transmembrane region" description="Helical" evidence="2">
    <location>
        <begin position="12"/>
        <end position="34"/>
    </location>
</feature>
<keyword evidence="1" id="KW-0560">Oxidoreductase</keyword>
<proteinExistence type="inferred from homology"/>
<keyword evidence="2" id="KW-1133">Transmembrane helix</keyword>
<evidence type="ECO:0000256" key="1">
    <source>
        <dbReference type="RuleBase" id="RU003682"/>
    </source>
</evidence>
<protein>
    <recommendedName>
        <fullName evidence="3">Fe2OG dioxygenase domain-containing protein</fullName>
    </recommendedName>
</protein>
<dbReference type="EMBL" id="HBIN01022960">
    <property type="protein sequence ID" value="CAE0447693.1"/>
    <property type="molecule type" value="Transcribed_RNA"/>
</dbReference>
<dbReference type="Gene3D" id="2.60.120.620">
    <property type="entry name" value="q2cbj1_9rhob like domain"/>
    <property type="match status" value="1"/>
</dbReference>
<name>A0A7S3V2H9_9STRA</name>
<reference evidence="4" key="1">
    <citation type="submission" date="2021-01" db="EMBL/GenBank/DDBJ databases">
        <authorList>
            <person name="Corre E."/>
            <person name="Pelletier E."/>
            <person name="Niang G."/>
            <person name="Scheremetjew M."/>
            <person name="Finn R."/>
            <person name="Kale V."/>
            <person name="Holt S."/>
            <person name="Cochrane G."/>
            <person name="Meng A."/>
            <person name="Brown T."/>
            <person name="Cohen L."/>
        </authorList>
    </citation>
    <scope>NUCLEOTIDE SEQUENCE</scope>
    <source>
        <strain evidence="4">GSBS06</strain>
    </source>
</reference>
<dbReference type="GO" id="GO:0016491">
    <property type="term" value="F:oxidoreductase activity"/>
    <property type="evidence" value="ECO:0007669"/>
    <property type="project" value="UniProtKB-KW"/>
</dbReference>
<keyword evidence="1" id="KW-0479">Metal-binding</keyword>
<evidence type="ECO:0000313" key="4">
    <source>
        <dbReference type="EMBL" id="CAE0447693.1"/>
    </source>
</evidence>
<dbReference type="GO" id="GO:0046872">
    <property type="term" value="F:metal ion binding"/>
    <property type="evidence" value="ECO:0007669"/>
    <property type="project" value="UniProtKB-KW"/>
</dbReference>
<comment type="similarity">
    <text evidence="1">Belongs to the iron/ascorbate-dependent oxidoreductase family.</text>
</comment>
<dbReference type="AlphaFoldDB" id="A0A7S3V2H9"/>
<organism evidence="4">
    <name type="scientific">Aplanochytrium stocchinoi</name>
    <dbReference type="NCBI Taxonomy" id="215587"/>
    <lineage>
        <taxon>Eukaryota</taxon>
        <taxon>Sar</taxon>
        <taxon>Stramenopiles</taxon>
        <taxon>Bigyra</taxon>
        <taxon>Labyrinthulomycetes</taxon>
        <taxon>Thraustochytrida</taxon>
        <taxon>Thraustochytriidae</taxon>
        <taxon>Aplanochytrium</taxon>
    </lineage>
</organism>
<evidence type="ECO:0000256" key="2">
    <source>
        <dbReference type="SAM" id="Phobius"/>
    </source>
</evidence>
<evidence type="ECO:0000259" key="3">
    <source>
        <dbReference type="PROSITE" id="PS51471"/>
    </source>
</evidence>
<keyword evidence="2" id="KW-0472">Membrane</keyword>